<reference evidence="2 3" key="1">
    <citation type="journal article" date="2021" name="Elife">
        <title>Chloroplast acquisition without the gene transfer in kleptoplastic sea slugs, Plakobranchus ocellatus.</title>
        <authorList>
            <person name="Maeda T."/>
            <person name="Takahashi S."/>
            <person name="Yoshida T."/>
            <person name="Shimamura S."/>
            <person name="Takaki Y."/>
            <person name="Nagai Y."/>
            <person name="Toyoda A."/>
            <person name="Suzuki Y."/>
            <person name="Arimoto A."/>
            <person name="Ishii H."/>
            <person name="Satoh N."/>
            <person name="Nishiyama T."/>
            <person name="Hasebe M."/>
            <person name="Maruyama T."/>
            <person name="Minagawa J."/>
            <person name="Obokata J."/>
            <person name="Shigenobu S."/>
        </authorList>
    </citation>
    <scope>NUCLEOTIDE SEQUENCE [LARGE SCALE GENOMIC DNA]</scope>
</reference>
<dbReference type="InterPro" id="IPR050951">
    <property type="entry name" value="Retrovirus_Pol_polyprotein"/>
</dbReference>
<dbReference type="Proteomes" id="UP000735302">
    <property type="component" value="Unassembled WGS sequence"/>
</dbReference>
<keyword evidence="3" id="KW-1185">Reference proteome</keyword>
<comment type="caution">
    <text evidence="2">The sequence shown here is derived from an EMBL/GenBank/DDBJ whole genome shotgun (WGS) entry which is preliminary data.</text>
</comment>
<protein>
    <submittedName>
        <fullName evidence="2">Pol polyprotein</fullName>
    </submittedName>
</protein>
<evidence type="ECO:0000259" key="1">
    <source>
        <dbReference type="PROSITE" id="PS50878"/>
    </source>
</evidence>
<evidence type="ECO:0000313" key="2">
    <source>
        <dbReference type="EMBL" id="GFO27414.1"/>
    </source>
</evidence>
<dbReference type="Pfam" id="PF00078">
    <property type="entry name" value="RVT_1"/>
    <property type="match status" value="1"/>
</dbReference>
<evidence type="ECO:0000313" key="3">
    <source>
        <dbReference type="Proteomes" id="UP000735302"/>
    </source>
</evidence>
<dbReference type="InterPro" id="IPR043502">
    <property type="entry name" value="DNA/RNA_pol_sf"/>
</dbReference>
<proteinExistence type="predicted"/>
<dbReference type="EMBL" id="BLXT01005922">
    <property type="protein sequence ID" value="GFO27414.1"/>
    <property type="molecule type" value="Genomic_DNA"/>
</dbReference>
<dbReference type="InterPro" id="IPR043128">
    <property type="entry name" value="Rev_trsase/Diguanyl_cyclase"/>
</dbReference>
<organism evidence="2 3">
    <name type="scientific">Plakobranchus ocellatus</name>
    <dbReference type="NCBI Taxonomy" id="259542"/>
    <lineage>
        <taxon>Eukaryota</taxon>
        <taxon>Metazoa</taxon>
        <taxon>Spiralia</taxon>
        <taxon>Lophotrochozoa</taxon>
        <taxon>Mollusca</taxon>
        <taxon>Gastropoda</taxon>
        <taxon>Heterobranchia</taxon>
        <taxon>Euthyneura</taxon>
        <taxon>Panpulmonata</taxon>
        <taxon>Sacoglossa</taxon>
        <taxon>Placobranchoidea</taxon>
        <taxon>Plakobranchidae</taxon>
        <taxon>Plakobranchus</taxon>
    </lineage>
</organism>
<feature type="domain" description="Reverse transcriptase" evidence="1">
    <location>
        <begin position="1"/>
        <end position="130"/>
    </location>
</feature>
<dbReference type="PANTHER" id="PTHR37984">
    <property type="entry name" value="PROTEIN CBG26694"/>
    <property type="match status" value="1"/>
</dbReference>
<gene>
    <name evidence="2" type="ORF">PoB_005391900</name>
</gene>
<sequence length="130" mass="14938">MVPVPKANGDVRICVDLRKLNQAVQREKYIIPMFDDIIHQLRGSTIFSKLDAQSRFWQLPSDPDTAKLTTFITPYGRFFMKKIPFGISSALENFMRTVSEILQGTDGVICYFDDILCYSKTKEEHENLIA</sequence>
<dbReference type="CDD" id="cd01647">
    <property type="entry name" value="RT_LTR"/>
    <property type="match status" value="1"/>
</dbReference>
<dbReference type="Gene3D" id="3.30.70.270">
    <property type="match status" value="1"/>
</dbReference>
<dbReference type="AlphaFoldDB" id="A0AAV4C8L5"/>
<dbReference type="PANTHER" id="PTHR37984:SF5">
    <property type="entry name" value="PROTEIN NYNRIN-LIKE"/>
    <property type="match status" value="1"/>
</dbReference>
<accession>A0AAV4C8L5</accession>
<name>A0AAV4C8L5_9GAST</name>
<dbReference type="InterPro" id="IPR000477">
    <property type="entry name" value="RT_dom"/>
</dbReference>
<dbReference type="SUPFAM" id="SSF56672">
    <property type="entry name" value="DNA/RNA polymerases"/>
    <property type="match status" value="1"/>
</dbReference>
<dbReference type="PROSITE" id="PS50878">
    <property type="entry name" value="RT_POL"/>
    <property type="match status" value="1"/>
</dbReference>